<evidence type="ECO:0000256" key="4">
    <source>
        <dbReference type="ARBA" id="ARBA00022989"/>
    </source>
</evidence>
<feature type="transmembrane region" description="Helical" evidence="7">
    <location>
        <begin position="147"/>
        <end position="167"/>
    </location>
</feature>
<organism evidence="9 10">
    <name type="scientific">Aspergillus bertholletiae</name>
    <dbReference type="NCBI Taxonomy" id="1226010"/>
    <lineage>
        <taxon>Eukaryota</taxon>
        <taxon>Fungi</taxon>
        <taxon>Dikarya</taxon>
        <taxon>Ascomycota</taxon>
        <taxon>Pezizomycotina</taxon>
        <taxon>Eurotiomycetes</taxon>
        <taxon>Eurotiomycetidae</taxon>
        <taxon>Eurotiales</taxon>
        <taxon>Aspergillaceae</taxon>
        <taxon>Aspergillus</taxon>
        <taxon>Aspergillus subgen. Circumdati</taxon>
    </lineage>
</organism>
<feature type="transmembrane region" description="Helical" evidence="7">
    <location>
        <begin position="483"/>
        <end position="506"/>
    </location>
</feature>
<proteinExistence type="inferred from homology"/>
<dbReference type="Proteomes" id="UP000326198">
    <property type="component" value="Unassembled WGS sequence"/>
</dbReference>
<feature type="transmembrane region" description="Helical" evidence="7">
    <location>
        <begin position="390"/>
        <end position="410"/>
    </location>
</feature>
<evidence type="ECO:0000259" key="8">
    <source>
        <dbReference type="PROSITE" id="PS50850"/>
    </source>
</evidence>
<sequence>MESFLQYRRIRRAVVQELADSEKQCTPNGQSGQHAVPLQPAQPSPKASCDEAESDSIIHVGWSGSDDKLNPANWSVARKVCITALVSLIGISVTATSAIDAAGLSQYIEEFNTREVVGSLTTALFMIGFAFGSLVSGPFSETFGRNIVYIATMALFLLFIMAAALAPNLPSHLVFRFIAGLFGSTPLSCAGGTIADLWDPVQKSYAFLIYAIPAFGGPVIGQMIGSFIPSTLGWRWLEWIMLIMGGAILVAVALLQPETYGDLLLQWKASELRKQTGNPRYRAPLELRPETLQRRIAIAVYRPFAWSYSEPIIILMSLYLTVVYIILFTFLEGYTFIFGQTYGLSQGLTSIAWCGMFVGMILVCCIVPLIYSWTRKEFEQTSRIRPETRLWYAMLGGAPAVAVGLFWMGWTAYPSISIWCPLVASAVFGYGITTIFISAYMYIIDSYHVYSASALGFMVFVRYLVSGGVMIAGSTIYKRYGVHYTLTVLGAVSAVMAVIPYLLYYYGPTIRRISKHAVVKD</sequence>
<accession>A0A5N7BE74</accession>
<feature type="transmembrane region" description="Helical" evidence="7">
    <location>
        <begin position="455"/>
        <end position="477"/>
    </location>
</feature>
<feature type="transmembrane region" description="Helical" evidence="7">
    <location>
        <begin position="416"/>
        <end position="443"/>
    </location>
</feature>
<dbReference type="SUPFAM" id="SSF103473">
    <property type="entry name" value="MFS general substrate transporter"/>
    <property type="match status" value="1"/>
</dbReference>
<evidence type="ECO:0000313" key="9">
    <source>
        <dbReference type="EMBL" id="KAE8380073.1"/>
    </source>
</evidence>
<feature type="transmembrane region" description="Helical" evidence="7">
    <location>
        <begin position="205"/>
        <end position="224"/>
    </location>
</feature>
<dbReference type="PANTHER" id="PTHR23502">
    <property type="entry name" value="MAJOR FACILITATOR SUPERFAMILY"/>
    <property type="match status" value="1"/>
</dbReference>
<dbReference type="PROSITE" id="PS50850">
    <property type="entry name" value="MFS"/>
    <property type="match status" value="1"/>
</dbReference>
<feature type="compositionally biased region" description="Polar residues" evidence="6">
    <location>
        <begin position="24"/>
        <end position="33"/>
    </location>
</feature>
<gene>
    <name evidence="9" type="ORF">BDV26DRAFT_303260</name>
</gene>
<keyword evidence="4 7" id="KW-1133">Transmembrane helix</keyword>
<feature type="transmembrane region" description="Helical" evidence="7">
    <location>
        <begin position="116"/>
        <end position="135"/>
    </location>
</feature>
<dbReference type="CDD" id="cd17323">
    <property type="entry name" value="MFS_Tpo1_MDR_like"/>
    <property type="match status" value="1"/>
</dbReference>
<name>A0A5N7BE74_9EURO</name>
<feature type="region of interest" description="Disordered" evidence="6">
    <location>
        <begin position="22"/>
        <end position="50"/>
    </location>
</feature>
<dbReference type="PANTHER" id="PTHR23502:SF47">
    <property type="entry name" value="MAJOR FACILITATOR SUPERFAMILY (MFS) PROFILE DOMAIN-CONTAINING PROTEIN-RELATED"/>
    <property type="match status" value="1"/>
</dbReference>
<evidence type="ECO:0000256" key="2">
    <source>
        <dbReference type="ARBA" id="ARBA00008335"/>
    </source>
</evidence>
<dbReference type="GO" id="GO:0005886">
    <property type="term" value="C:plasma membrane"/>
    <property type="evidence" value="ECO:0007669"/>
    <property type="project" value="UniProtKB-SubCell"/>
</dbReference>
<feature type="transmembrane region" description="Helical" evidence="7">
    <location>
        <begin position="173"/>
        <end position="198"/>
    </location>
</feature>
<comment type="similarity">
    <text evidence="2">Belongs to the major facilitator superfamily.</text>
</comment>
<feature type="transmembrane region" description="Helical" evidence="7">
    <location>
        <begin position="80"/>
        <end position="104"/>
    </location>
</feature>
<dbReference type="AlphaFoldDB" id="A0A5N7BE74"/>
<keyword evidence="10" id="KW-1185">Reference proteome</keyword>
<dbReference type="FunFam" id="1.20.1250.20:FF:000082">
    <property type="entry name" value="MFS multidrug transporter, putative"/>
    <property type="match status" value="1"/>
</dbReference>
<dbReference type="Pfam" id="PF07690">
    <property type="entry name" value="MFS_1"/>
    <property type="match status" value="1"/>
</dbReference>
<dbReference type="Gene3D" id="1.20.1250.20">
    <property type="entry name" value="MFS general substrate transporter like domains"/>
    <property type="match status" value="1"/>
</dbReference>
<keyword evidence="3 7" id="KW-0812">Transmembrane</keyword>
<keyword evidence="5 7" id="KW-0472">Membrane</keyword>
<evidence type="ECO:0000256" key="3">
    <source>
        <dbReference type="ARBA" id="ARBA00022692"/>
    </source>
</evidence>
<reference evidence="9 10" key="1">
    <citation type="submission" date="2019-04" db="EMBL/GenBank/DDBJ databases">
        <title>Friends and foes A comparative genomics studyof 23 Aspergillus species from section Flavi.</title>
        <authorList>
            <consortium name="DOE Joint Genome Institute"/>
            <person name="Kjaerbolling I."/>
            <person name="Vesth T."/>
            <person name="Frisvad J.C."/>
            <person name="Nybo J.L."/>
            <person name="Theobald S."/>
            <person name="Kildgaard S."/>
            <person name="Isbrandt T."/>
            <person name="Kuo A."/>
            <person name="Sato A."/>
            <person name="Lyhne E.K."/>
            <person name="Kogle M.E."/>
            <person name="Wiebenga A."/>
            <person name="Kun R.S."/>
            <person name="Lubbers R.J."/>
            <person name="Makela M.R."/>
            <person name="Barry K."/>
            <person name="Chovatia M."/>
            <person name="Clum A."/>
            <person name="Daum C."/>
            <person name="Haridas S."/>
            <person name="He G."/>
            <person name="LaButti K."/>
            <person name="Lipzen A."/>
            <person name="Mondo S."/>
            <person name="Riley R."/>
            <person name="Salamov A."/>
            <person name="Simmons B.A."/>
            <person name="Magnuson J.K."/>
            <person name="Henrissat B."/>
            <person name="Mortensen U.H."/>
            <person name="Larsen T.O."/>
            <person name="Devries R.P."/>
            <person name="Grigoriev I.V."/>
            <person name="Machida M."/>
            <person name="Baker S.E."/>
            <person name="Andersen M.R."/>
        </authorList>
    </citation>
    <scope>NUCLEOTIDE SEQUENCE [LARGE SCALE GENOMIC DNA]</scope>
    <source>
        <strain evidence="9 10">IBT 29228</strain>
    </source>
</reference>
<feature type="transmembrane region" description="Helical" evidence="7">
    <location>
        <begin position="236"/>
        <end position="255"/>
    </location>
</feature>
<dbReference type="GO" id="GO:0022857">
    <property type="term" value="F:transmembrane transporter activity"/>
    <property type="evidence" value="ECO:0007669"/>
    <property type="project" value="InterPro"/>
</dbReference>
<evidence type="ECO:0000313" key="10">
    <source>
        <dbReference type="Proteomes" id="UP000326198"/>
    </source>
</evidence>
<feature type="transmembrane region" description="Helical" evidence="7">
    <location>
        <begin position="312"/>
        <end position="330"/>
    </location>
</feature>
<comment type="subcellular location">
    <subcellularLocation>
        <location evidence="1">Cell membrane</location>
        <topology evidence="1">Multi-pass membrane protein</topology>
    </subcellularLocation>
</comment>
<evidence type="ECO:0000256" key="6">
    <source>
        <dbReference type="SAM" id="MobiDB-lite"/>
    </source>
</evidence>
<protein>
    <submittedName>
        <fullName evidence="9">MFS general substrate transporter</fullName>
    </submittedName>
</protein>
<evidence type="ECO:0000256" key="7">
    <source>
        <dbReference type="SAM" id="Phobius"/>
    </source>
</evidence>
<feature type="transmembrane region" description="Helical" evidence="7">
    <location>
        <begin position="350"/>
        <end position="370"/>
    </location>
</feature>
<feature type="domain" description="Major facilitator superfamily (MFS) profile" evidence="8">
    <location>
        <begin position="76"/>
        <end position="508"/>
    </location>
</feature>
<dbReference type="InterPro" id="IPR036259">
    <property type="entry name" value="MFS_trans_sf"/>
</dbReference>
<dbReference type="EMBL" id="ML736186">
    <property type="protein sequence ID" value="KAE8380073.1"/>
    <property type="molecule type" value="Genomic_DNA"/>
</dbReference>
<evidence type="ECO:0000256" key="1">
    <source>
        <dbReference type="ARBA" id="ARBA00004651"/>
    </source>
</evidence>
<dbReference type="InterPro" id="IPR011701">
    <property type="entry name" value="MFS"/>
</dbReference>
<dbReference type="OrthoDB" id="3936150at2759"/>
<dbReference type="InterPro" id="IPR020846">
    <property type="entry name" value="MFS_dom"/>
</dbReference>
<evidence type="ECO:0000256" key="5">
    <source>
        <dbReference type="ARBA" id="ARBA00023136"/>
    </source>
</evidence>